<dbReference type="SUPFAM" id="SSF161098">
    <property type="entry name" value="MetI-like"/>
    <property type="match status" value="1"/>
</dbReference>
<reference evidence="9" key="1">
    <citation type="journal article" date="2014" name="Int. J. Syst. Evol. Microbiol.">
        <title>Complete genome sequence of Corynebacterium casei LMG S-19264T (=DSM 44701T), isolated from a smear-ripened cheese.</title>
        <authorList>
            <consortium name="US DOE Joint Genome Institute (JGI-PGF)"/>
            <person name="Walter F."/>
            <person name="Albersmeier A."/>
            <person name="Kalinowski J."/>
            <person name="Ruckert C."/>
        </authorList>
    </citation>
    <scope>NUCLEOTIDE SEQUENCE</scope>
    <source>
        <strain evidence="9">JCM 19831</strain>
    </source>
</reference>
<evidence type="ECO:0000256" key="1">
    <source>
        <dbReference type="ARBA" id="ARBA00004651"/>
    </source>
</evidence>
<keyword evidence="4 7" id="KW-0812">Transmembrane</keyword>
<evidence type="ECO:0000256" key="2">
    <source>
        <dbReference type="ARBA" id="ARBA00022448"/>
    </source>
</evidence>
<reference evidence="9" key="2">
    <citation type="submission" date="2020-09" db="EMBL/GenBank/DDBJ databases">
        <authorList>
            <person name="Sun Q."/>
            <person name="Ohkuma M."/>
        </authorList>
    </citation>
    <scope>NUCLEOTIDE SEQUENCE</scope>
    <source>
        <strain evidence="9">JCM 19831</strain>
    </source>
</reference>
<comment type="subcellular location">
    <subcellularLocation>
        <location evidence="1 7">Cell membrane</location>
        <topology evidence="1 7">Multi-pass membrane protein</topology>
    </subcellularLocation>
</comment>
<sequence>MTRPLLPGSVRAAANRFRSDGTAMFGLIVILVTLIAAVCAPLIGRYDPNATNLDEVMRAPSGSHWLGTDELGRDVFTRLLYGAQTSLTVGLGAVALSVLVGMIIGAVAGYAGGFVDGVMMRLTDIALSIPPLLMGIVFVAILGPSTTSVIIVIAALSWPSFARLVRGEVLRVRGSDYVLASQIAGTRRLRILTGHVLPNIMGPVTVAFGLGIGTAVLTEAGLSFLGLGVRPPQASWGGMVTSALSPEVLQNAKWIWLPPAGMIGLLVLAATFVGDGLLRAVDPRTQS</sequence>
<gene>
    <name evidence="9" type="ORF">GCM10007977_074240</name>
</gene>
<accession>A0A917U6W5</accession>
<evidence type="ECO:0000256" key="6">
    <source>
        <dbReference type="ARBA" id="ARBA00023136"/>
    </source>
</evidence>
<dbReference type="PROSITE" id="PS50928">
    <property type="entry name" value="ABC_TM1"/>
    <property type="match status" value="1"/>
</dbReference>
<feature type="domain" description="ABC transmembrane type-1" evidence="8">
    <location>
        <begin position="83"/>
        <end position="278"/>
    </location>
</feature>
<dbReference type="Proteomes" id="UP000642070">
    <property type="component" value="Unassembled WGS sequence"/>
</dbReference>
<comment type="caution">
    <text evidence="9">The sequence shown here is derived from an EMBL/GenBank/DDBJ whole genome shotgun (WGS) entry which is preliminary data.</text>
</comment>
<dbReference type="GO" id="GO:0055085">
    <property type="term" value="P:transmembrane transport"/>
    <property type="evidence" value="ECO:0007669"/>
    <property type="project" value="InterPro"/>
</dbReference>
<organism evidence="9 10">
    <name type="scientific">Dactylosporangium sucinum</name>
    <dbReference type="NCBI Taxonomy" id="1424081"/>
    <lineage>
        <taxon>Bacteria</taxon>
        <taxon>Bacillati</taxon>
        <taxon>Actinomycetota</taxon>
        <taxon>Actinomycetes</taxon>
        <taxon>Micromonosporales</taxon>
        <taxon>Micromonosporaceae</taxon>
        <taxon>Dactylosporangium</taxon>
    </lineage>
</organism>
<dbReference type="RefSeq" id="WP_190254708.1">
    <property type="nucleotide sequence ID" value="NZ_BMPI01000046.1"/>
</dbReference>
<proteinExistence type="inferred from homology"/>
<name>A0A917U6W5_9ACTN</name>
<evidence type="ECO:0000256" key="3">
    <source>
        <dbReference type="ARBA" id="ARBA00022475"/>
    </source>
</evidence>
<dbReference type="AlphaFoldDB" id="A0A917U6W5"/>
<keyword evidence="10" id="KW-1185">Reference proteome</keyword>
<evidence type="ECO:0000256" key="7">
    <source>
        <dbReference type="RuleBase" id="RU363032"/>
    </source>
</evidence>
<keyword evidence="2 7" id="KW-0813">Transport</keyword>
<evidence type="ECO:0000259" key="8">
    <source>
        <dbReference type="PROSITE" id="PS50928"/>
    </source>
</evidence>
<dbReference type="InterPro" id="IPR035906">
    <property type="entry name" value="MetI-like_sf"/>
</dbReference>
<evidence type="ECO:0000256" key="4">
    <source>
        <dbReference type="ARBA" id="ARBA00022692"/>
    </source>
</evidence>
<feature type="transmembrane region" description="Helical" evidence="7">
    <location>
        <begin position="87"/>
        <end position="110"/>
    </location>
</feature>
<feature type="transmembrane region" description="Helical" evidence="7">
    <location>
        <begin position="254"/>
        <end position="278"/>
    </location>
</feature>
<dbReference type="CDD" id="cd06261">
    <property type="entry name" value="TM_PBP2"/>
    <property type="match status" value="1"/>
</dbReference>
<keyword evidence="3" id="KW-1003">Cell membrane</keyword>
<dbReference type="InterPro" id="IPR050366">
    <property type="entry name" value="BP-dependent_transpt_permease"/>
</dbReference>
<dbReference type="GO" id="GO:0005886">
    <property type="term" value="C:plasma membrane"/>
    <property type="evidence" value="ECO:0007669"/>
    <property type="project" value="UniProtKB-SubCell"/>
</dbReference>
<dbReference type="Pfam" id="PF00528">
    <property type="entry name" value="BPD_transp_1"/>
    <property type="match status" value="1"/>
</dbReference>
<dbReference type="PANTHER" id="PTHR43386:SF1">
    <property type="entry name" value="D,D-DIPEPTIDE TRANSPORT SYSTEM PERMEASE PROTEIN DDPC-RELATED"/>
    <property type="match status" value="1"/>
</dbReference>
<keyword evidence="6 7" id="KW-0472">Membrane</keyword>
<dbReference type="EMBL" id="BMPI01000046">
    <property type="protein sequence ID" value="GGM61903.1"/>
    <property type="molecule type" value="Genomic_DNA"/>
</dbReference>
<dbReference type="PANTHER" id="PTHR43386">
    <property type="entry name" value="OLIGOPEPTIDE TRANSPORT SYSTEM PERMEASE PROTEIN APPC"/>
    <property type="match status" value="1"/>
</dbReference>
<evidence type="ECO:0000313" key="10">
    <source>
        <dbReference type="Proteomes" id="UP000642070"/>
    </source>
</evidence>
<evidence type="ECO:0000313" key="9">
    <source>
        <dbReference type="EMBL" id="GGM61903.1"/>
    </source>
</evidence>
<dbReference type="InterPro" id="IPR025966">
    <property type="entry name" value="OppC_N"/>
</dbReference>
<keyword evidence="5 7" id="KW-1133">Transmembrane helix</keyword>
<comment type="similarity">
    <text evidence="7">Belongs to the binding-protein-dependent transport system permease family.</text>
</comment>
<protein>
    <submittedName>
        <fullName evidence="9">Peptide ABC transporter permease</fullName>
    </submittedName>
</protein>
<dbReference type="InterPro" id="IPR000515">
    <property type="entry name" value="MetI-like"/>
</dbReference>
<evidence type="ECO:0000256" key="5">
    <source>
        <dbReference type="ARBA" id="ARBA00022989"/>
    </source>
</evidence>
<dbReference type="Gene3D" id="1.10.3720.10">
    <property type="entry name" value="MetI-like"/>
    <property type="match status" value="1"/>
</dbReference>
<dbReference type="Pfam" id="PF12911">
    <property type="entry name" value="OppC_N"/>
    <property type="match status" value="1"/>
</dbReference>
<feature type="transmembrane region" description="Helical" evidence="7">
    <location>
        <begin position="196"/>
        <end position="217"/>
    </location>
</feature>
<feature type="transmembrane region" description="Helical" evidence="7">
    <location>
        <begin position="21"/>
        <end position="43"/>
    </location>
</feature>